<comment type="caution">
    <text evidence="7">The sequence shown here is derived from an EMBL/GenBank/DDBJ whole genome shotgun (WGS) entry which is preliminary data.</text>
</comment>
<evidence type="ECO:0000256" key="3">
    <source>
        <dbReference type="ARBA" id="ARBA00022723"/>
    </source>
</evidence>
<reference evidence="7" key="1">
    <citation type="submission" date="2022-06" db="EMBL/GenBank/DDBJ databases">
        <title>Solitalea sp. MAHUQ-68 isolated from rhizospheric soil.</title>
        <authorList>
            <person name="Huq M.A."/>
        </authorList>
    </citation>
    <scope>NUCLEOTIDE SEQUENCE</scope>
    <source>
        <strain evidence="7">MAHUQ-68</strain>
    </source>
</reference>
<protein>
    <submittedName>
        <fullName evidence="7">Iron-sulfur cluster repair di-iron protein</fullName>
    </submittedName>
</protein>
<dbReference type="EMBL" id="JAMWYS010000050">
    <property type="protein sequence ID" value="MCO4293941.1"/>
    <property type="molecule type" value="Genomic_DNA"/>
</dbReference>
<evidence type="ECO:0000256" key="2">
    <source>
        <dbReference type="ARBA" id="ARBA00022490"/>
    </source>
</evidence>
<keyword evidence="2" id="KW-0963">Cytoplasm</keyword>
<proteinExistence type="predicted"/>
<dbReference type="Gene3D" id="1.20.120.520">
    <property type="entry name" value="nmb1532 protein domain like"/>
    <property type="match status" value="1"/>
</dbReference>
<dbReference type="Pfam" id="PF01814">
    <property type="entry name" value="Hemerythrin"/>
    <property type="match status" value="1"/>
</dbReference>
<dbReference type="NCBIfam" id="TIGR03652">
    <property type="entry name" value="FeS_repair_RIC"/>
    <property type="match status" value="1"/>
</dbReference>
<dbReference type="CDD" id="cd12108">
    <property type="entry name" value="Hr-like"/>
    <property type="match status" value="1"/>
</dbReference>
<evidence type="ECO:0000313" key="7">
    <source>
        <dbReference type="EMBL" id="MCO4293941.1"/>
    </source>
</evidence>
<feature type="domain" description="DUF2249" evidence="6">
    <location>
        <begin position="4"/>
        <end position="72"/>
    </location>
</feature>
<evidence type="ECO:0000256" key="1">
    <source>
        <dbReference type="ARBA" id="ARBA00004496"/>
    </source>
</evidence>
<dbReference type="PANTHER" id="PTHR36438:SF1">
    <property type="entry name" value="IRON-SULFUR CLUSTER REPAIR PROTEIN YTFE"/>
    <property type="match status" value="1"/>
</dbReference>
<dbReference type="InterPro" id="IPR038062">
    <property type="entry name" value="ScdA-like_N_sf"/>
</dbReference>
<dbReference type="PANTHER" id="PTHR36438">
    <property type="entry name" value="IRON-SULFUR CLUSTER REPAIR PROTEIN YTFE"/>
    <property type="match status" value="1"/>
</dbReference>
<dbReference type="Pfam" id="PF10006">
    <property type="entry name" value="DUF2249"/>
    <property type="match status" value="1"/>
</dbReference>
<keyword evidence="4" id="KW-0408">Iron</keyword>
<dbReference type="GO" id="GO:0046872">
    <property type="term" value="F:metal ion binding"/>
    <property type="evidence" value="ECO:0007669"/>
    <property type="project" value="UniProtKB-KW"/>
</dbReference>
<evidence type="ECO:0000259" key="6">
    <source>
        <dbReference type="Pfam" id="PF10006"/>
    </source>
</evidence>
<dbReference type="GO" id="GO:0005737">
    <property type="term" value="C:cytoplasm"/>
    <property type="evidence" value="ECO:0007669"/>
    <property type="project" value="UniProtKB-SubCell"/>
</dbReference>
<dbReference type="AlphaFoldDB" id="A0A9X2F7T2"/>
<dbReference type="Proteomes" id="UP001155182">
    <property type="component" value="Unassembled WGS sequence"/>
</dbReference>
<name>A0A9X2F7T2_9SPHI</name>
<comment type="subcellular location">
    <subcellularLocation>
        <location evidence="1">Cytoplasm</location>
    </subcellularLocation>
</comment>
<dbReference type="RefSeq" id="WP_252588669.1">
    <property type="nucleotide sequence ID" value="NZ_JAMWYS010000050.1"/>
</dbReference>
<keyword evidence="3" id="KW-0479">Metal-binding</keyword>
<dbReference type="InterPro" id="IPR012312">
    <property type="entry name" value="Hemerythrin-like"/>
</dbReference>
<organism evidence="7 8">
    <name type="scientific">Solitalea agri</name>
    <dbReference type="NCBI Taxonomy" id="2953739"/>
    <lineage>
        <taxon>Bacteria</taxon>
        <taxon>Pseudomonadati</taxon>
        <taxon>Bacteroidota</taxon>
        <taxon>Sphingobacteriia</taxon>
        <taxon>Sphingobacteriales</taxon>
        <taxon>Sphingobacteriaceae</taxon>
        <taxon>Solitalea</taxon>
    </lineage>
</organism>
<sequence length="329" mass="37496">MEILDVTVLEPKHKHPTIFNRFDQLQAGEGFIIHNDHDPKPLYYQLLAERGATFSWEYLMEGPEWWKVRITKNLVGENDSTVGELVAKDFRKAEVFKKFGIDFCCGGKKSVKQVCSEKGVNYDELQTALNATESIGTKAENYDQWSVEFLVDYIVNKHHTYVKDSLPVMLEFAQKVARVHGANHPENIEIAENVHALAAELNMHLMKEERVLFPYIQQLGKLKRENKQAGTPTFGTVKNPVNMMEMEHDSAGELMQAISKLSNNYTPPADACTTYRVLYAKLKEFEDDLHNHIHLENNILFPKAIELEAELMGKDVSVEPSENSCSVKP</sequence>
<dbReference type="InterPro" id="IPR019903">
    <property type="entry name" value="RIC_family"/>
</dbReference>
<dbReference type="Gene3D" id="1.10.3910.10">
    <property type="entry name" value="SP0561-like"/>
    <property type="match status" value="1"/>
</dbReference>
<feature type="domain" description="Hemerythrin-like" evidence="5">
    <location>
        <begin position="154"/>
        <end position="304"/>
    </location>
</feature>
<dbReference type="Pfam" id="PF04405">
    <property type="entry name" value="ScdA_N"/>
    <property type="match status" value="1"/>
</dbReference>
<accession>A0A9X2F7T2</accession>
<gene>
    <name evidence="7" type="primary">ric</name>
    <name evidence="7" type="ORF">NF867_13835</name>
</gene>
<evidence type="ECO:0000256" key="4">
    <source>
        <dbReference type="ARBA" id="ARBA00023004"/>
    </source>
</evidence>
<dbReference type="InterPro" id="IPR018720">
    <property type="entry name" value="DUF2249"/>
</dbReference>
<evidence type="ECO:0000313" key="8">
    <source>
        <dbReference type="Proteomes" id="UP001155182"/>
    </source>
</evidence>
<keyword evidence="8" id="KW-1185">Reference proteome</keyword>
<evidence type="ECO:0000259" key="5">
    <source>
        <dbReference type="Pfam" id="PF01814"/>
    </source>
</evidence>